<evidence type="ECO:0000313" key="1">
    <source>
        <dbReference type="EMBL" id="GHE09199.1"/>
    </source>
</evidence>
<sequence length="115" mass="12707">MHTMTPDPLAVLQVAADHSISEEQAATAIEWAAHMTVHAWESYADTLGLAKHDGDAMEAWFRSLPPGAQNAVLDDAVTVVVGADNVLAEIYRKQDAKQASHRRVMRTNRPRVHIR</sequence>
<gene>
    <name evidence="1" type="ORF">GCM10010339_60650</name>
</gene>
<name>A0A918YMA6_9ACTN</name>
<evidence type="ECO:0000313" key="2">
    <source>
        <dbReference type="Proteomes" id="UP000655443"/>
    </source>
</evidence>
<accession>A0A918YMA6</accession>
<dbReference type="AlphaFoldDB" id="A0A918YMA6"/>
<dbReference type="RefSeq" id="WP_189956806.1">
    <property type="nucleotide sequence ID" value="NZ_BMVG01000019.1"/>
</dbReference>
<dbReference type="Proteomes" id="UP000655443">
    <property type="component" value="Unassembled WGS sequence"/>
</dbReference>
<reference evidence="1" key="1">
    <citation type="journal article" date="2014" name="Int. J. Syst. Evol. Microbiol.">
        <title>Complete genome sequence of Corynebacterium casei LMG S-19264T (=DSM 44701T), isolated from a smear-ripened cheese.</title>
        <authorList>
            <consortium name="US DOE Joint Genome Institute (JGI-PGF)"/>
            <person name="Walter F."/>
            <person name="Albersmeier A."/>
            <person name="Kalinowski J."/>
            <person name="Ruckert C."/>
        </authorList>
    </citation>
    <scope>NUCLEOTIDE SEQUENCE</scope>
    <source>
        <strain evidence="1">JCM 4714</strain>
    </source>
</reference>
<comment type="caution">
    <text evidence="1">The sequence shown here is derived from an EMBL/GenBank/DDBJ whole genome shotgun (WGS) entry which is preliminary data.</text>
</comment>
<organism evidence="1 2">
    <name type="scientific">Streptomyces alanosinicus</name>
    <dbReference type="NCBI Taxonomy" id="68171"/>
    <lineage>
        <taxon>Bacteria</taxon>
        <taxon>Bacillati</taxon>
        <taxon>Actinomycetota</taxon>
        <taxon>Actinomycetes</taxon>
        <taxon>Kitasatosporales</taxon>
        <taxon>Streptomycetaceae</taxon>
        <taxon>Streptomyces</taxon>
    </lineage>
</organism>
<keyword evidence="2" id="KW-1185">Reference proteome</keyword>
<reference evidence="1" key="2">
    <citation type="submission" date="2020-09" db="EMBL/GenBank/DDBJ databases">
        <authorList>
            <person name="Sun Q."/>
            <person name="Ohkuma M."/>
        </authorList>
    </citation>
    <scope>NUCLEOTIDE SEQUENCE</scope>
    <source>
        <strain evidence="1">JCM 4714</strain>
    </source>
</reference>
<proteinExistence type="predicted"/>
<dbReference type="EMBL" id="BMVG01000019">
    <property type="protein sequence ID" value="GHE09199.1"/>
    <property type="molecule type" value="Genomic_DNA"/>
</dbReference>
<protein>
    <submittedName>
        <fullName evidence="1">Uncharacterized protein</fullName>
    </submittedName>
</protein>